<dbReference type="PIRSF" id="PIRSF006324">
    <property type="entry name" value="LeuE"/>
    <property type="match status" value="1"/>
</dbReference>
<keyword evidence="5 6" id="KW-0472">Membrane</keyword>
<comment type="subcellular location">
    <subcellularLocation>
        <location evidence="1">Cell membrane</location>
        <topology evidence="1">Multi-pass membrane protein</topology>
    </subcellularLocation>
</comment>
<name>A0AAU7KNR2_9GAMM</name>
<organism evidence="7">
    <name type="scientific">Halomonas sp. RT37</name>
    <dbReference type="NCBI Taxonomy" id="2950872"/>
    <lineage>
        <taxon>Bacteria</taxon>
        <taxon>Pseudomonadati</taxon>
        <taxon>Pseudomonadota</taxon>
        <taxon>Gammaproteobacteria</taxon>
        <taxon>Oceanospirillales</taxon>
        <taxon>Halomonadaceae</taxon>
        <taxon>Halomonas</taxon>
    </lineage>
</organism>
<evidence type="ECO:0000256" key="5">
    <source>
        <dbReference type="ARBA" id="ARBA00023136"/>
    </source>
</evidence>
<dbReference type="PANTHER" id="PTHR30086">
    <property type="entry name" value="ARGININE EXPORTER PROTEIN ARGO"/>
    <property type="match status" value="1"/>
</dbReference>
<feature type="transmembrane region" description="Helical" evidence="6">
    <location>
        <begin position="120"/>
        <end position="141"/>
    </location>
</feature>
<feature type="transmembrane region" description="Helical" evidence="6">
    <location>
        <begin position="6"/>
        <end position="22"/>
    </location>
</feature>
<feature type="transmembrane region" description="Helical" evidence="6">
    <location>
        <begin position="187"/>
        <end position="208"/>
    </location>
</feature>
<dbReference type="InterPro" id="IPR001123">
    <property type="entry name" value="LeuE-type"/>
</dbReference>
<evidence type="ECO:0000256" key="1">
    <source>
        <dbReference type="ARBA" id="ARBA00004651"/>
    </source>
</evidence>
<keyword evidence="2" id="KW-1003">Cell membrane</keyword>
<dbReference type="Pfam" id="PF01810">
    <property type="entry name" value="LysE"/>
    <property type="match status" value="1"/>
</dbReference>
<evidence type="ECO:0000313" key="7">
    <source>
        <dbReference type="EMBL" id="XBO73152.1"/>
    </source>
</evidence>
<dbReference type="AlphaFoldDB" id="A0AAU7KNR2"/>
<protein>
    <submittedName>
        <fullName evidence="7">LysE family translocator</fullName>
    </submittedName>
</protein>
<keyword evidence="3 6" id="KW-0812">Transmembrane</keyword>
<evidence type="ECO:0000256" key="3">
    <source>
        <dbReference type="ARBA" id="ARBA00022692"/>
    </source>
</evidence>
<keyword evidence="4 6" id="KW-1133">Transmembrane helix</keyword>
<gene>
    <name evidence="7" type="ORF">NFG58_08180</name>
</gene>
<sequence length="213" mass="22293">MLEYSLAHWVTFLSAALLLNLSPGPDMAYVLGQTARHGRRGGFAAMFGVWSGAGLHVIMAALGLSAILATSALAFSLVKWVGAAYLVWLGLKSLLARGTEDDGAAPVVPASGARIYRQGIMISLLNPKVAIFFLAFLPQFVVDGAGPVSLQLALHGLAIILVAAVVEPPLVIAGARLAKALRGSRRLGLWCERGLGALFVGLGARLALTERNL</sequence>
<evidence type="ECO:0000256" key="6">
    <source>
        <dbReference type="SAM" id="Phobius"/>
    </source>
</evidence>
<feature type="transmembrane region" description="Helical" evidence="6">
    <location>
        <begin position="73"/>
        <end position="91"/>
    </location>
</feature>
<evidence type="ECO:0000256" key="4">
    <source>
        <dbReference type="ARBA" id="ARBA00022989"/>
    </source>
</evidence>
<dbReference type="GO" id="GO:0015171">
    <property type="term" value="F:amino acid transmembrane transporter activity"/>
    <property type="evidence" value="ECO:0007669"/>
    <property type="project" value="TreeGrafter"/>
</dbReference>
<dbReference type="PANTHER" id="PTHR30086:SF20">
    <property type="entry name" value="ARGININE EXPORTER PROTEIN ARGO-RELATED"/>
    <property type="match status" value="1"/>
</dbReference>
<feature type="transmembrane region" description="Helical" evidence="6">
    <location>
        <begin position="43"/>
        <end position="67"/>
    </location>
</feature>
<proteinExistence type="predicted"/>
<evidence type="ECO:0000256" key="2">
    <source>
        <dbReference type="ARBA" id="ARBA00022475"/>
    </source>
</evidence>
<dbReference type="GO" id="GO:0005886">
    <property type="term" value="C:plasma membrane"/>
    <property type="evidence" value="ECO:0007669"/>
    <property type="project" value="UniProtKB-SubCell"/>
</dbReference>
<accession>A0AAU7KNR2</accession>
<feature type="transmembrane region" description="Helical" evidence="6">
    <location>
        <begin position="153"/>
        <end position="175"/>
    </location>
</feature>
<dbReference type="EMBL" id="CP098827">
    <property type="protein sequence ID" value="XBO73152.1"/>
    <property type="molecule type" value="Genomic_DNA"/>
</dbReference>
<reference evidence="7" key="1">
    <citation type="submission" date="2022-06" db="EMBL/GenBank/DDBJ databases">
        <title>A novel DMS-producing enzyme.</title>
        <authorList>
            <person name="Zhang Y."/>
        </authorList>
    </citation>
    <scope>NUCLEOTIDE SEQUENCE</scope>
    <source>
        <strain evidence="7">RT37</strain>
    </source>
</reference>